<evidence type="ECO:0008006" key="3">
    <source>
        <dbReference type="Google" id="ProtNLM"/>
    </source>
</evidence>
<dbReference type="STRING" id="1918946.VPAL9027_02361"/>
<proteinExistence type="predicted"/>
<name>A0A1R4B637_9VIBR</name>
<accession>A0A1R4B637</accession>
<protein>
    <recommendedName>
        <fullName evidence="3">Sel1 repeat protein</fullName>
    </recommendedName>
</protein>
<dbReference type="Gene3D" id="1.25.40.10">
    <property type="entry name" value="Tetratricopeptide repeat domain"/>
    <property type="match status" value="1"/>
</dbReference>
<evidence type="ECO:0000313" key="2">
    <source>
        <dbReference type="Proteomes" id="UP000189475"/>
    </source>
</evidence>
<keyword evidence="2" id="KW-1185">Reference proteome</keyword>
<dbReference type="Proteomes" id="UP000189475">
    <property type="component" value="Unassembled WGS sequence"/>
</dbReference>
<dbReference type="AlphaFoldDB" id="A0A1R4B637"/>
<sequence>MVGYMKFMLRVILVLLISTFIISGCKYDTHENESKNLTTQKIIHVFLKNKSKNMNDDDYSSSTYKPGNPLYQPVLYIQRNRWDLAKPLLEKLVKKNDPDAMYWLANISGGSAFSGRIMADLFKRSARLGNPYSALRLSPESDNCSNYLRDYCNEKWKKIAIRLLSEKKKKGDIKAKYYLNLINDERYDNDYVHNIIANAKNGYLYPLYNYVNYNREIKKNDRKEVYKYMIDKNFSKVADLMLNNYVHGIEDMGGEFYRDSFKKLEKYGDINNRVFSFYSIYLKNNFSRKGLKDLIKSRFYQSLVKNTPSFKKSIINKKYIEYGFDDFVRYNNDLFIESDDIKKISKKETEEMKNQVVDELKNSKPVVYIDEYFYKP</sequence>
<organism evidence="1 2">
    <name type="scientific">Vibrio palustris</name>
    <dbReference type="NCBI Taxonomy" id="1918946"/>
    <lineage>
        <taxon>Bacteria</taxon>
        <taxon>Pseudomonadati</taxon>
        <taxon>Pseudomonadota</taxon>
        <taxon>Gammaproteobacteria</taxon>
        <taxon>Vibrionales</taxon>
        <taxon>Vibrionaceae</taxon>
        <taxon>Vibrio</taxon>
    </lineage>
</organism>
<gene>
    <name evidence="1" type="ORF">VPAL9027_02361</name>
</gene>
<dbReference type="InterPro" id="IPR011990">
    <property type="entry name" value="TPR-like_helical_dom_sf"/>
</dbReference>
<evidence type="ECO:0000313" key="1">
    <source>
        <dbReference type="EMBL" id="SJL84378.1"/>
    </source>
</evidence>
<reference evidence="1 2" key="1">
    <citation type="submission" date="2017-02" db="EMBL/GenBank/DDBJ databases">
        <authorList>
            <person name="Peterson S.W."/>
        </authorList>
    </citation>
    <scope>NUCLEOTIDE SEQUENCE [LARGE SCALE GENOMIC DNA]</scope>
    <source>
        <strain evidence="1 2">CECT 9027</strain>
    </source>
</reference>
<dbReference type="PROSITE" id="PS51257">
    <property type="entry name" value="PROKAR_LIPOPROTEIN"/>
    <property type="match status" value="1"/>
</dbReference>
<dbReference type="EMBL" id="FUFT01000005">
    <property type="protein sequence ID" value="SJL84378.1"/>
    <property type="molecule type" value="Genomic_DNA"/>
</dbReference>